<evidence type="ECO:0000256" key="1">
    <source>
        <dbReference type="ARBA" id="ARBA00034117"/>
    </source>
</evidence>
<dbReference type="PANTHER" id="PTHR34976">
    <property type="entry name" value="RIBONUCLEASE YQCG-RELATED"/>
    <property type="match status" value="1"/>
</dbReference>
<proteinExistence type="inferred from homology"/>
<dbReference type="AlphaFoldDB" id="A0A544TTW1"/>
<dbReference type="InterPro" id="IPR051768">
    <property type="entry name" value="Bact_secretion_toxin"/>
</dbReference>
<name>A0A544TTW1_9BACI</name>
<evidence type="ECO:0000259" key="2">
    <source>
        <dbReference type="PROSITE" id="PS51756"/>
    </source>
</evidence>
<sequence>MSMKVLDVDLFQDGLQRNIAMLDRLRSEIETIHRSVEGLVQMEDQLKGEGGNAIRSFYGECHLPFLQFFQLFSEHFKQVLHHMETALFSLEPDSAGYILEQFLEGELEQGLTLIGQLTASLTDETNSIMDQVSDIVGLPHLDDSGVQEGVIYSKRKRDDTVTQLHEFDATQTTALTPIEQDMLTMETWLADLEGLFKDGLTDIHFQTNQWAALASCNPLLTDLATSTISGIDSAEVEGENDTIVDTGIEVVKGVGMGLFDAGKDFVVGLWDTITNPKATVDGLVNAVSHPVETYNTIKTAISESYERDMVNGDANTRGHWVAYAIGTVATSIVGTKGANALIKTGTTAAKVAVPKVVSATNNASTSLANLLPYTPRPHLAMPGEIPYNVVNGAELKDQLLTMAKVESGVNGAGKDLSTNVSKNLVTDKQSTPNKVKEPEVEEKIVTEGTGRILDPKVVDEILAMDKGLRPNPLTYLSKEYIDNHLAKFEGEVTKIQWGAPTRPLGPPSGTFVMPKSVADDLIARSNGDVSNLEHLLSLEPGTLGSSPVRVNIPNPTGLRIPDGNEIGANSQWIPGGYTGGGIPEATIDQVPLDKLIVTELFK</sequence>
<keyword evidence="4" id="KW-1185">Reference proteome</keyword>
<gene>
    <name evidence="3" type="ORF">FG384_04525</name>
</gene>
<accession>A0A544TTW1</accession>
<dbReference type="EMBL" id="VDGI01000003">
    <property type="protein sequence ID" value="TQR20864.1"/>
    <property type="molecule type" value="Genomic_DNA"/>
</dbReference>
<dbReference type="Proteomes" id="UP000316626">
    <property type="component" value="Unassembled WGS sequence"/>
</dbReference>
<evidence type="ECO:0000313" key="4">
    <source>
        <dbReference type="Proteomes" id="UP000316626"/>
    </source>
</evidence>
<dbReference type="OrthoDB" id="7182479at2"/>
<comment type="similarity">
    <text evidence="1">In the N-terminal section; belongs to the LXG family.</text>
</comment>
<evidence type="ECO:0000313" key="3">
    <source>
        <dbReference type="EMBL" id="TQR20864.1"/>
    </source>
</evidence>
<dbReference type="PANTHER" id="PTHR34976:SF2">
    <property type="entry name" value="TYPE VII SECRETION SYSTEM PROTEIN ESSD"/>
    <property type="match status" value="1"/>
</dbReference>
<dbReference type="PROSITE" id="PS51756">
    <property type="entry name" value="LXG"/>
    <property type="match status" value="1"/>
</dbReference>
<comment type="caution">
    <text evidence="3">The sequence shown here is derived from an EMBL/GenBank/DDBJ whole genome shotgun (WGS) entry which is preliminary data.</text>
</comment>
<feature type="domain" description="LXG" evidence="2">
    <location>
        <begin position="2"/>
        <end position="236"/>
    </location>
</feature>
<organism evidence="3 4">
    <name type="scientific">Psychrobacillus vulpis</name>
    <dbReference type="NCBI Taxonomy" id="2325572"/>
    <lineage>
        <taxon>Bacteria</taxon>
        <taxon>Bacillati</taxon>
        <taxon>Bacillota</taxon>
        <taxon>Bacilli</taxon>
        <taxon>Bacillales</taxon>
        <taxon>Bacillaceae</taxon>
        <taxon>Psychrobacillus</taxon>
    </lineage>
</organism>
<reference evidence="3 4" key="1">
    <citation type="submission" date="2019-06" db="EMBL/GenBank/DDBJ databases">
        <title>Psychrobacillus vulpis sp. nov., a new species isolated from feces of a red fox that inhabits in The Tablas de Daimiel Natural Park, Albacete, Spain.</title>
        <authorList>
            <person name="Rodriguez M."/>
            <person name="Reina J.C."/>
            <person name="Bejar V."/>
            <person name="Llamas I."/>
        </authorList>
    </citation>
    <scope>NUCLEOTIDE SEQUENCE [LARGE SCALE GENOMIC DNA]</scope>
    <source>
        <strain evidence="3 4">Z8</strain>
    </source>
</reference>
<dbReference type="InterPro" id="IPR006829">
    <property type="entry name" value="LXG_dom"/>
</dbReference>
<protein>
    <recommendedName>
        <fullName evidence="2">LXG domain-containing protein</fullName>
    </recommendedName>
</protein>
<dbReference type="Pfam" id="PF04740">
    <property type="entry name" value="LXG"/>
    <property type="match status" value="1"/>
</dbReference>